<accession>A0A7W7SX09</accession>
<dbReference type="CDD" id="cd05930">
    <property type="entry name" value="A_NRPS"/>
    <property type="match status" value="1"/>
</dbReference>
<sequence length="1344" mass="142326">MTDALPLTAAQAGIWAGQQLDRSSPAYNAGEYVELRGPLDVPVFEAALRQAMAEAEALHARFTDAPAQRLDSTVEWPLHRVEVADQAEALAWMRADLATPADLTAGPLFTQALISTGPDTHLWYQRVHHIAADGYAFALLARRVAQLYTATRTGRDAQRGRFAPLRPVLDEDLAYRGSERYTADREFWTEYLADAPAPVSLAPAISMGHGVRRHRVALPATLDASGTGWPDLVLAAVVALLHRRTGAGEVVLGLPVMGRLGSAALRVPCMAMNIVPLRIPVPPEATLTDLAAVVGAQLRVTRPHHRYRYEQLRRDLGLVGGDWRLFGPVVNIMPFDYRLAFDGLTATSHNVSAGPVEDLSVAVADRGDGRHLDLDANPAAYSAADLAGYAEELLDLLATVERDAAVTRPVPILDGGPLPVPAEPVTELIRRAATTHPDRVAVVDGLRQVTYAELLADATGVADRLAALGAGPGILVSVALPRGVEAVTAILGTLLSGAAYLPLDPDGPVERAQTVLADARPALSITADGIQRRSDGIERDPDLGYVIYTSGSTGRPNGVAVGRAALAHFVAGATHRYGITGTDRVLQFAPLHFDASVEEIFLTLCAGGTLVVRTEQMLESIADLLGGCAEYGVTVLDLPTAYWHELAYAGLPMPPGLRTVIIGGEAALPERVARWHETVDTDVRLFNTYGPTEATVVATVAELTPDETEVPIGRPLPGVRCAVVHDELWLLGGGLATGYLGQPELTGRRFGALAGARAYRTGDRVRLRPDGQLVFAGRVDEEFKISGHRVDPGEVESVLLRHPGVAEAAVVGRAGTGGVKHLVAHVVTELSDVELREHAGRALPAALVPSVFVRTTRLPRNSSGKIDRAALRAVEAAPTETDEPASDAERAVLMVLREVLGAGRIGPDDDFFALGGQSLQSIQVANRLGVPVATVFAHPTAAGLARVLAERSGPEPAVATAPARFAAPPAEEVAEHVRDAVLPAGIIRRPVPGVGRVLLTGATGFVGVHLLAELLASSADRVACLVRAGDPAAGLDRLRETLDRHGLRVPLDRVDVVVGDLAQPYAGPTVDEVYHAGASVSVVRGYRSLRPANVDGTRHLLALGVPFHHVSTVAVATEPGFVAAHPGLRDGYQRSKWAAEELVRQAGDRGLPVTVYRLGRVVGPADTGYVNPDDLVWRILRAGVPRGVLPDLGVAEPWTPVDWVAATVVALARSGATGVHNLVPLPPVRLSQVAAWVSDYGFAVETVPLPRWRDRVRADASDPDSATLAFFDQADSIAPDRPESIGSGQPGRVGSGQPGSGRRPGFLEVQPPVAGPPCPPVDRALMHRYLDHAVKVGLLPAPGC</sequence>
<feature type="compositionally biased region" description="Low complexity" evidence="5">
    <location>
        <begin position="1300"/>
        <end position="1312"/>
    </location>
</feature>
<evidence type="ECO:0000256" key="4">
    <source>
        <dbReference type="ARBA" id="ARBA00022598"/>
    </source>
</evidence>
<dbReference type="GO" id="GO:0008610">
    <property type="term" value="P:lipid biosynthetic process"/>
    <property type="evidence" value="ECO:0007669"/>
    <property type="project" value="UniProtKB-ARBA"/>
</dbReference>
<name>A0A7W7SX09_9ACTN</name>
<dbReference type="EMBL" id="JACHJW010000001">
    <property type="protein sequence ID" value="MBB4962481.1"/>
    <property type="molecule type" value="Genomic_DNA"/>
</dbReference>
<dbReference type="Pfam" id="PF00668">
    <property type="entry name" value="Condensation"/>
    <property type="match status" value="1"/>
</dbReference>
<dbReference type="Gene3D" id="3.40.50.12780">
    <property type="entry name" value="N-terminal domain of ligase-like"/>
    <property type="match status" value="1"/>
</dbReference>
<evidence type="ECO:0000256" key="3">
    <source>
        <dbReference type="ARBA" id="ARBA00022553"/>
    </source>
</evidence>
<dbReference type="SMART" id="SM00823">
    <property type="entry name" value="PKS_PP"/>
    <property type="match status" value="1"/>
</dbReference>
<keyword evidence="3" id="KW-0597">Phosphoprotein</keyword>
<dbReference type="RefSeq" id="WP_184538715.1">
    <property type="nucleotide sequence ID" value="NZ_JACHJW010000001.1"/>
</dbReference>
<dbReference type="Proteomes" id="UP000578819">
    <property type="component" value="Unassembled WGS sequence"/>
</dbReference>
<organism evidence="7 8">
    <name type="scientific">Micromonospora polyrhachis</name>
    <dbReference type="NCBI Taxonomy" id="1282883"/>
    <lineage>
        <taxon>Bacteria</taxon>
        <taxon>Bacillati</taxon>
        <taxon>Actinomycetota</taxon>
        <taxon>Actinomycetes</taxon>
        <taxon>Micromonosporales</taxon>
        <taxon>Micromonosporaceae</taxon>
        <taxon>Micromonospora</taxon>
    </lineage>
</organism>
<evidence type="ECO:0000313" key="7">
    <source>
        <dbReference type="EMBL" id="MBB4962481.1"/>
    </source>
</evidence>
<dbReference type="InterPro" id="IPR009081">
    <property type="entry name" value="PP-bd_ACP"/>
</dbReference>
<dbReference type="InterPro" id="IPR025110">
    <property type="entry name" value="AMP-bd_C"/>
</dbReference>
<keyword evidence="8" id="KW-1185">Reference proteome</keyword>
<evidence type="ECO:0000256" key="2">
    <source>
        <dbReference type="ARBA" id="ARBA00022450"/>
    </source>
</evidence>
<dbReference type="InterPro" id="IPR023213">
    <property type="entry name" value="CAT-like_dom_sf"/>
</dbReference>
<evidence type="ECO:0000256" key="1">
    <source>
        <dbReference type="ARBA" id="ARBA00001957"/>
    </source>
</evidence>
<dbReference type="InterPro" id="IPR013120">
    <property type="entry name" value="FAR_NAD-bd"/>
</dbReference>
<dbReference type="InterPro" id="IPR045851">
    <property type="entry name" value="AMP-bd_C_sf"/>
</dbReference>
<dbReference type="InterPro" id="IPR036736">
    <property type="entry name" value="ACP-like_sf"/>
</dbReference>
<dbReference type="InterPro" id="IPR010080">
    <property type="entry name" value="Thioester_reductase-like_dom"/>
</dbReference>
<feature type="region of interest" description="Disordered" evidence="5">
    <location>
        <begin position="1277"/>
        <end position="1314"/>
    </location>
</feature>
<dbReference type="Gene3D" id="3.40.50.720">
    <property type="entry name" value="NAD(P)-binding Rossmann-like Domain"/>
    <property type="match status" value="1"/>
</dbReference>
<dbReference type="NCBIfam" id="TIGR01746">
    <property type="entry name" value="Thioester-redct"/>
    <property type="match status" value="1"/>
</dbReference>
<dbReference type="Pfam" id="PF07993">
    <property type="entry name" value="NAD_binding_4"/>
    <property type="match status" value="1"/>
</dbReference>
<dbReference type="SUPFAM" id="SSF47336">
    <property type="entry name" value="ACP-like"/>
    <property type="match status" value="1"/>
</dbReference>
<dbReference type="PANTHER" id="PTHR45527:SF1">
    <property type="entry name" value="FATTY ACID SYNTHASE"/>
    <property type="match status" value="1"/>
</dbReference>
<evidence type="ECO:0000256" key="5">
    <source>
        <dbReference type="SAM" id="MobiDB-lite"/>
    </source>
</evidence>
<dbReference type="GO" id="GO:0009239">
    <property type="term" value="P:enterobactin biosynthetic process"/>
    <property type="evidence" value="ECO:0007669"/>
    <property type="project" value="TreeGrafter"/>
</dbReference>
<comment type="cofactor">
    <cofactor evidence="1">
        <name>pantetheine 4'-phosphate</name>
        <dbReference type="ChEBI" id="CHEBI:47942"/>
    </cofactor>
</comment>
<dbReference type="Gene3D" id="1.10.1200.10">
    <property type="entry name" value="ACP-like"/>
    <property type="match status" value="1"/>
</dbReference>
<feature type="compositionally biased region" description="Gly residues" evidence="5">
    <location>
        <begin position="1288"/>
        <end position="1299"/>
    </location>
</feature>
<dbReference type="GO" id="GO:0047527">
    <property type="term" value="F:2,3-dihydroxybenzoate-serine ligase activity"/>
    <property type="evidence" value="ECO:0007669"/>
    <property type="project" value="TreeGrafter"/>
</dbReference>
<dbReference type="Gene3D" id="3.30.559.30">
    <property type="entry name" value="Nonribosomal peptide synthetase, condensation domain"/>
    <property type="match status" value="1"/>
</dbReference>
<keyword evidence="2" id="KW-0596">Phosphopantetheine</keyword>
<dbReference type="SUPFAM" id="SSF56801">
    <property type="entry name" value="Acetyl-CoA synthetase-like"/>
    <property type="match status" value="1"/>
</dbReference>
<evidence type="ECO:0000259" key="6">
    <source>
        <dbReference type="SMART" id="SM00823"/>
    </source>
</evidence>
<reference evidence="7 8" key="1">
    <citation type="submission" date="2020-08" db="EMBL/GenBank/DDBJ databases">
        <title>Sequencing the genomes of 1000 actinobacteria strains.</title>
        <authorList>
            <person name="Klenk H.-P."/>
        </authorList>
    </citation>
    <scope>NUCLEOTIDE SEQUENCE [LARGE SCALE GENOMIC DNA]</scope>
    <source>
        <strain evidence="7 8">DSM 45886</strain>
    </source>
</reference>
<dbReference type="Pfam" id="PF13193">
    <property type="entry name" value="AMP-binding_C"/>
    <property type="match status" value="1"/>
</dbReference>
<dbReference type="PANTHER" id="PTHR45527">
    <property type="entry name" value="NONRIBOSOMAL PEPTIDE SYNTHETASE"/>
    <property type="match status" value="1"/>
</dbReference>
<dbReference type="Pfam" id="PF00550">
    <property type="entry name" value="PP-binding"/>
    <property type="match status" value="1"/>
</dbReference>
<dbReference type="InterPro" id="IPR020806">
    <property type="entry name" value="PKS_PP-bd"/>
</dbReference>
<dbReference type="InterPro" id="IPR000873">
    <property type="entry name" value="AMP-dep_synth/lig_dom"/>
</dbReference>
<dbReference type="SUPFAM" id="SSF51735">
    <property type="entry name" value="NAD(P)-binding Rossmann-fold domains"/>
    <property type="match status" value="1"/>
</dbReference>
<dbReference type="InterPro" id="IPR036291">
    <property type="entry name" value="NAD(P)-bd_dom_sf"/>
</dbReference>
<dbReference type="CDD" id="cd05235">
    <property type="entry name" value="SDR_e1"/>
    <property type="match status" value="1"/>
</dbReference>
<dbReference type="Gene3D" id="3.30.559.10">
    <property type="entry name" value="Chloramphenicol acetyltransferase-like domain"/>
    <property type="match status" value="1"/>
</dbReference>
<dbReference type="GO" id="GO:0031177">
    <property type="term" value="F:phosphopantetheine binding"/>
    <property type="evidence" value="ECO:0007669"/>
    <property type="project" value="InterPro"/>
</dbReference>
<comment type="caution">
    <text evidence="7">The sequence shown here is derived from an EMBL/GenBank/DDBJ whole genome shotgun (WGS) entry which is preliminary data.</text>
</comment>
<feature type="domain" description="Polyketide synthase-like phosphopantetheine-binding" evidence="6">
    <location>
        <begin position="889"/>
        <end position="952"/>
    </location>
</feature>
<dbReference type="GO" id="GO:0009366">
    <property type="term" value="C:enterobactin synthetase complex"/>
    <property type="evidence" value="ECO:0007669"/>
    <property type="project" value="TreeGrafter"/>
</dbReference>
<dbReference type="InterPro" id="IPR042099">
    <property type="entry name" value="ANL_N_sf"/>
</dbReference>
<protein>
    <submittedName>
        <fullName evidence="7">Nonribosomal peptide synthetase MxcG</fullName>
    </submittedName>
</protein>
<dbReference type="Gene3D" id="3.30.300.30">
    <property type="match status" value="1"/>
</dbReference>
<evidence type="ECO:0000313" key="8">
    <source>
        <dbReference type="Proteomes" id="UP000578819"/>
    </source>
</evidence>
<dbReference type="Pfam" id="PF00501">
    <property type="entry name" value="AMP-binding"/>
    <property type="match status" value="2"/>
</dbReference>
<dbReference type="SUPFAM" id="SSF52777">
    <property type="entry name" value="CoA-dependent acyltransferases"/>
    <property type="match status" value="2"/>
</dbReference>
<dbReference type="GO" id="GO:0005829">
    <property type="term" value="C:cytosol"/>
    <property type="evidence" value="ECO:0007669"/>
    <property type="project" value="TreeGrafter"/>
</dbReference>
<dbReference type="GO" id="GO:0043041">
    <property type="term" value="P:amino acid activation for nonribosomal peptide biosynthetic process"/>
    <property type="evidence" value="ECO:0007669"/>
    <property type="project" value="TreeGrafter"/>
</dbReference>
<dbReference type="InterPro" id="IPR001242">
    <property type="entry name" value="Condensation_dom"/>
</dbReference>
<proteinExistence type="predicted"/>
<keyword evidence="4" id="KW-0436">Ligase</keyword>
<gene>
    <name evidence="7" type="ORF">FHR38_006214</name>
</gene>